<organism evidence="1 2">
    <name type="scientific">Pseudomonas fluorescens</name>
    <dbReference type="NCBI Taxonomy" id="294"/>
    <lineage>
        <taxon>Bacteria</taxon>
        <taxon>Pseudomonadati</taxon>
        <taxon>Pseudomonadota</taxon>
        <taxon>Gammaproteobacteria</taxon>
        <taxon>Pseudomonadales</taxon>
        <taxon>Pseudomonadaceae</taxon>
        <taxon>Pseudomonas</taxon>
    </lineage>
</organism>
<name>A0A109LK23_PSEFL</name>
<comment type="caution">
    <text evidence="1">The sequence shown here is derived from an EMBL/GenBank/DDBJ whole genome shotgun (WGS) entry which is preliminary data.</text>
</comment>
<evidence type="ECO:0000313" key="2">
    <source>
        <dbReference type="Proteomes" id="UP000061348"/>
    </source>
</evidence>
<protein>
    <submittedName>
        <fullName evidence="1">Uncharacterized protein</fullName>
    </submittedName>
</protein>
<dbReference type="EMBL" id="LCYA01000052">
    <property type="protein sequence ID" value="KWV88983.1"/>
    <property type="molecule type" value="Genomic_DNA"/>
</dbReference>
<reference evidence="1 2" key="1">
    <citation type="submission" date="2015-05" db="EMBL/GenBank/DDBJ databases">
        <title>A genomic and transcriptomic approach to investigate the blue pigment phenotype in Pseudomonas fluorescens.</title>
        <authorList>
            <person name="Andreani N.A."/>
            <person name="Cardazzo B."/>
        </authorList>
    </citation>
    <scope>NUCLEOTIDE SEQUENCE [LARGE SCALE GENOMIC DNA]</scope>
    <source>
        <strain evidence="1 2">Ps_22</strain>
    </source>
</reference>
<evidence type="ECO:0000313" key="1">
    <source>
        <dbReference type="EMBL" id="KWV88983.1"/>
    </source>
</evidence>
<gene>
    <name evidence="1" type="ORF">PFLmoz3_01882</name>
</gene>
<proteinExistence type="predicted"/>
<sequence length="98" mass="10230">MTGAGELLVQAVHFAAGDVQHLAQAFATFQQAPVLEHGGRDSQRRVEVVILHAAQPGTGDGRVAARPLGKLLATGDGQDLLGMATEMIVMHVLIILPA</sequence>
<accession>A0A109LK23</accession>
<dbReference type="Proteomes" id="UP000061348">
    <property type="component" value="Unassembled WGS sequence"/>
</dbReference>
<dbReference type="AlphaFoldDB" id="A0A109LK23"/>